<dbReference type="EMBL" id="CADEPI010000218">
    <property type="protein sequence ID" value="CAB3380848.1"/>
    <property type="molecule type" value="Genomic_DNA"/>
</dbReference>
<dbReference type="OrthoDB" id="6358587at2759"/>
<comment type="caution">
    <text evidence="2">The sequence shown here is derived from an EMBL/GenBank/DDBJ whole genome shotgun (WGS) entry which is preliminary data.</text>
</comment>
<sequence>MWTLKLLLLALVVPLSTHVAANFTLARHPRYLVYPPRGAYKLVAGLAIPWMSPPKQYIAWTINFQFQYALPIDINQLQLPRVRRSLRAIDRPALYSVVEDYLEGRGLPGRSCLQRMICEANKHPIHEEDGVVGKLVQIALTPSRGFLEEGLSSDYHEAEVKGQKGENCEETVPRCPLDILGLVSEYYD</sequence>
<gene>
    <name evidence="2" type="ORF">CLODIP_2_CD03793</name>
</gene>
<keyword evidence="3" id="KW-1185">Reference proteome</keyword>
<name>A0A8S1DIF5_9INSE</name>
<dbReference type="PANTHER" id="PTHR21398:SF6">
    <property type="entry name" value="AGAP007094-PA"/>
    <property type="match status" value="1"/>
</dbReference>
<feature type="signal peptide" evidence="1">
    <location>
        <begin position="1"/>
        <end position="21"/>
    </location>
</feature>
<proteinExistence type="predicted"/>
<reference evidence="2 3" key="1">
    <citation type="submission" date="2020-04" db="EMBL/GenBank/DDBJ databases">
        <authorList>
            <person name="Alioto T."/>
            <person name="Alioto T."/>
            <person name="Gomez Garrido J."/>
        </authorList>
    </citation>
    <scope>NUCLEOTIDE SEQUENCE [LARGE SCALE GENOMIC DNA]</scope>
</reference>
<evidence type="ECO:0000313" key="2">
    <source>
        <dbReference type="EMBL" id="CAB3380848.1"/>
    </source>
</evidence>
<feature type="chain" id="PRO_5035914687" evidence="1">
    <location>
        <begin position="22"/>
        <end position="188"/>
    </location>
</feature>
<protein>
    <submittedName>
        <fullName evidence="2">Uncharacterized protein</fullName>
    </submittedName>
</protein>
<keyword evidence="1" id="KW-0732">Signal</keyword>
<organism evidence="2 3">
    <name type="scientific">Cloeon dipterum</name>
    <dbReference type="NCBI Taxonomy" id="197152"/>
    <lineage>
        <taxon>Eukaryota</taxon>
        <taxon>Metazoa</taxon>
        <taxon>Ecdysozoa</taxon>
        <taxon>Arthropoda</taxon>
        <taxon>Hexapoda</taxon>
        <taxon>Insecta</taxon>
        <taxon>Pterygota</taxon>
        <taxon>Palaeoptera</taxon>
        <taxon>Ephemeroptera</taxon>
        <taxon>Pisciforma</taxon>
        <taxon>Baetidae</taxon>
        <taxon>Cloeon</taxon>
    </lineage>
</organism>
<dbReference type="SMART" id="SM00718">
    <property type="entry name" value="DM4_12"/>
    <property type="match status" value="1"/>
</dbReference>
<dbReference type="PANTHER" id="PTHR21398">
    <property type="entry name" value="AGAP007094-PA"/>
    <property type="match status" value="1"/>
</dbReference>
<dbReference type="Pfam" id="PF07841">
    <property type="entry name" value="DM4_12"/>
    <property type="match status" value="1"/>
</dbReference>
<dbReference type="AlphaFoldDB" id="A0A8S1DIF5"/>
<accession>A0A8S1DIF5</accession>
<evidence type="ECO:0000313" key="3">
    <source>
        <dbReference type="Proteomes" id="UP000494165"/>
    </source>
</evidence>
<dbReference type="InterPro" id="IPR006631">
    <property type="entry name" value="DM4_12"/>
</dbReference>
<dbReference type="Proteomes" id="UP000494165">
    <property type="component" value="Unassembled WGS sequence"/>
</dbReference>
<evidence type="ECO:0000256" key="1">
    <source>
        <dbReference type="SAM" id="SignalP"/>
    </source>
</evidence>